<keyword evidence="1 4" id="KW-0479">Metal-binding</keyword>
<dbReference type="EC" id="1.1.1.14" evidence="7"/>
<dbReference type="GO" id="GO:0003939">
    <property type="term" value="F:L-iditol 2-dehydrogenase (NAD+) activity"/>
    <property type="evidence" value="ECO:0007669"/>
    <property type="project" value="UniProtKB-EC"/>
</dbReference>
<evidence type="ECO:0000259" key="6">
    <source>
        <dbReference type="Pfam" id="PF08240"/>
    </source>
</evidence>
<dbReference type="HOGENOM" id="CLU_026673_11_0_12"/>
<accession>F0RUK3</accession>
<dbReference type="SUPFAM" id="SSF51735">
    <property type="entry name" value="NAD(P)-binding Rossmann-fold domains"/>
    <property type="match status" value="1"/>
</dbReference>
<dbReference type="SUPFAM" id="SSF50129">
    <property type="entry name" value="GroES-like"/>
    <property type="match status" value="1"/>
</dbReference>
<keyword evidence="3 7" id="KW-0560">Oxidoreductase</keyword>
<dbReference type="PROSITE" id="PS00059">
    <property type="entry name" value="ADH_ZINC"/>
    <property type="match status" value="1"/>
</dbReference>
<evidence type="ECO:0000259" key="5">
    <source>
        <dbReference type="Pfam" id="PF00107"/>
    </source>
</evidence>
<dbReference type="Pfam" id="PF08240">
    <property type="entry name" value="ADH_N"/>
    <property type="match status" value="1"/>
</dbReference>
<dbReference type="PANTHER" id="PTHR43401">
    <property type="entry name" value="L-THREONINE 3-DEHYDROGENASE"/>
    <property type="match status" value="1"/>
</dbReference>
<comment type="cofactor">
    <cofactor evidence="4">
        <name>Zn(2+)</name>
        <dbReference type="ChEBI" id="CHEBI:29105"/>
    </cofactor>
</comment>
<feature type="domain" description="Alcohol dehydrogenase-like C-terminal" evidence="5">
    <location>
        <begin position="178"/>
        <end position="304"/>
    </location>
</feature>
<keyword evidence="8" id="KW-1185">Reference proteome</keyword>
<dbReference type="Proteomes" id="UP000008466">
    <property type="component" value="Chromosome"/>
</dbReference>
<proteinExistence type="inferred from homology"/>
<dbReference type="InterPro" id="IPR011032">
    <property type="entry name" value="GroES-like_sf"/>
</dbReference>
<protein>
    <submittedName>
        <fullName evidence="7">L-iditol 2-dehydrogenase</fullName>
        <ecNumber evidence="7">1.1.1.14</ecNumber>
    </submittedName>
</protein>
<evidence type="ECO:0000256" key="4">
    <source>
        <dbReference type="RuleBase" id="RU361277"/>
    </source>
</evidence>
<dbReference type="InterPro" id="IPR013149">
    <property type="entry name" value="ADH-like_C"/>
</dbReference>
<evidence type="ECO:0000313" key="7">
    <source>
        <dbReference type="EMBL" id="ADY12365.1"/>
    </source>
</evidence>
<dbReference type="InterPro" id="IPR036291">
    <property type="entry name" value="NAD(P)-bd_dom_sf"/>
</dbReference>
<keyword evidence="2 4" id="KW-0862">Zinc</keyword>
<evidence type="ECO:0000256" key="2">
    <source>
        <dbReference type="ARBA" id="ARBA00022833"/>
    </source>
</evidence>
<dbReference type="Gene3D" id="3.40.50.720">
    <property type="entry name" value="NAD(P)-binding Rossmann-like Domain"/>
    <property type="match status" value="1"/>
</dbReference>
<dbReference type="InterPro" id="IPR013154">
    <property type="entry name" value="ADH-like_N"/>
</dbReference>
<organism evidence="7 8">
    <name type="scientific">Sphaerochaeta globosa (strain ATCC BAA-1886 / DSM 22777 / Buddy)</name>
    <name type="common">Spirochaeta sp. (strain Buddy)</name>
    <dbReference type="NCBI Taxonomy" id="158189"/>
    <lineage>
        <taxon>Bacteria</taxon>
        <taxon>Pseudomonadati</taxon>
        <taxon>Spirochaetota</taxon>
        <taxon>Spirochaetia</taxon>
        <taxon>Spirochaetales</taxon>
        <taxon>Sphaerochaetaceae</taxon>
        <taxon>Sphaerochaeta</taxon>
    </lineage>
</organism>
<dbReference type="KEGG" id="sbu:SpiBuddy_0532"/>
<dbReference type="Pfam" id="PF00107">
    <property type="entry name" value="ADH_zinc_N"/>
    <property type="match status" value="1"/>
</dbReference>
<dbReference type="GO" id="GO:0008270">
    <property type="term" value="F:zinc ion binding"/>
    <property type="evidence" value="ECO:0007669"/>
    <property type="project" value="InterPro"/>
</dbReference>
<dbReference type="STRING" id="158189.SpiBuddy_0532"/>
<dbReference type="InterPro" id="IPR002328">
    <property type="entry name" value="ADH_Zn_CS"/>
</dbReference>
<dbReference type="eggNOG" id="COG1063">
    <property type="taxonomic scope" value="Bacteria"/>
</dbReference>
<dbReference type="PANTHER" id="PTHR43401:SF2">
    <property type="entry name" value="L-THREONINE 3-DEHYDROGENASE"/>
    <property type="match status" value="1"/>
</dbReference>
<reference evidence="8" key="1">
    <citation type="submission" date="2011-02" db="EMBL/GenBank/DDBJ databases">
        <title>Complete sequence of Spirochaeta sp. Buddy.</title>
        <authorList>
            <person name="Lucas S."/>
            <person name="Copeland A."/>
            <person name="Lapidus A."/>
            <person name="Cheng J.-F."/>
            <person name="Goodwin L."/>
            <person name="Pitluck S."/>
            <person name="Zeytun A."/>
            <person name="Detter J.C."/>
            <person name="Han C."/>
            <person name="Tapia R."/>
            <person name="Land M."/>
            <person name="Hauser L."/>
            <person name="Kyrpides N."/>
            <person name="Ivanova N."/>
            <person name="Mikhailova N."/>
            <person name="Pagani I."/>
            <person name="Ritalahti K.M."/>
            <person name="Loeffler F.E."/>
            <person name="Woyke T."/>
        </authorList>
    </citation>
    <scope>NUCLEOTIDE SEQUENCE [LARGE SCALE GENOMIC DNA]</scope>
    <source>
        <strain evidence="8">ATCC BAA-1886 / DSM 22777 / Buddy</strain>
    </source>
</reference>
<sequence length="344" mass="37186">MQALVLTDYKNLQMQEVPKPTLLSPTQVLVRIKAASICGSDVHGYDGSTGRRRPPITMGHEGSGIIEEAGSLVTNFKVGDRVTFDSTIYCGTCSFCKQGLFNLCDNRRVLGVSCADYHQDGIFAEYALIEERVLFHLPEGLSFEEAAMAEPAGVAAHAISLASPKLGEDVAVVGAGLIGLLVIKLLRTMTSGTIIAIEMDEQRREKALQIGSDVVLDPRDPELIAKIRALTKGEMLPLVYEAVGASSPINTAISLVRKGGTVVLVGNITPTIELPLQSVVTRQIRLQGSCAINGEYPAVLKMMADKKLDVTDLISKVAPLNEGKIWFDKLYNREDNLLKVVLVP</sequence>
<evidence type="ECO:0000256" key="1">
    <source>
        <dbReference type="ARBA" id="ARBA00022723"/>
    </source>
</evidence>
<evidence type="ECO:0000313" key="8">
    <source>
        <dbReference type="Proteomes" id="UP000008466"/>
    </source>
</evidence>
<dbReference type="InterPro" id="IPR050129">
    <property type="entry name" value="Zn_alcohol_dh"/>
</dbReference>
<dbReference type="CDD" id="cd08236">
    <property type="entry name" value="sugar_DH"/>
    <property type="match status" value="1"/>
</dbReference>
<dbReference type="AlphaFoldDB" id="F0RUK3"/>
<evidence type="ECO:0000256" key="3">
    <source>
        <dbReference type="ARBA" id="ARBA00023002"/>
    </source>
</evidence>
<feature type="domain" description="Alcohol dehydrogenase-like N-terminal" evidence="6">
    <location>
        <begin position="25"/>
        <end position="139"/>
    </location>
</feature>
<name>F0RUK3_SPHGB</name>
<dbReference type="EMBL" id="CP002541">
    <property type="protein sequence ID" value="ADY12365.1"/>
    <property type="molecule type" value="Genomic_DNA"/>
</dbReference>
<comment type="similarity">
    <text evidence="4">Belongs to the zinc-containing alcohol dehydrogenase family.</text>
</comment>
<dbReference type="Gene3D" id="3.90.180.10">
    <property type="entry name" value="Medium-chain alcohol dehydrogenases, catalytic domain"/>
    <property type="match status" value="1"/>
</dbReference>
<dbReference type="OrthoDB" id="9791234at2"/>
<gene>
    <name evidence="7" type="ordered locus">SpiBuddy_0532</name>
</gene>